<dbReference type="EMBL" id="KE343659">
    <property type="protein sequence ID" value="EXB37801.1"/>
    <property type="molecule type" value="Genomic_DNA"/>
</dbReference>
<protein>
    <submittedName>
        <fullName evidence="2">Uncharacterized protein</fullName>
    </submittedName>
</protein>
<keyword evidence="1" id="KW-0812">Transmembrane</keyword>
<keyword evidence="1" id="KW-1133">Transmembrane helix</keyword>
<evidence type="ECO:0000256" key="1">
    <source>
        <dbReference type="SAM" id="Phobius"/>
    </source>
</evidence>
<keyword evidence="1" id="KW-0472">Membrane</keyword>
<gene>
    <name evidence="2" type="ORF">L484_002736</name>
</gene>
<name>W9QQI6_9ROSA</name>
<feature type="transmembrane region" description="Helical" evidence="1">
    <location>
        <begin position="12"/>
        <end position="34"/>
    </location>
</feature>
<keyword evidence="3" id="KW-1185">Reference proteome</keyword>
<feature type="transmembrane region" description="Helical" evidence="1">
    <location>
        <begin position="54"/>
        <end position="72"/>
    </location>
</feature>
<dbReference type="AlphaFoldDB" id="W9QQI6"/>
<reference evidence="3" key="1">
    <citation type="submission" date="2013-01" db="EMBL/GenBank/DDBJ databases">
        <title>Draft Genome Sequence of a Mulberry Tree, Morus notabilis C.K. Schneid.</title>
        <authorList>
            <person name="He N."/>
            <person name="Zhao S."/>
        </authorList>
    </citation>
    <scope>NUCLEOTIDE SEQUENCE</scope>
</reference>
<dbReference type="Proteomes" id="UP000030645">
    <property type="component" value="Unassembled WGS sequence"/>
</dbReference>
<sequence length="74" mass="8218">MSKRRPPPCIAFIVEGVTAFIVRCNLCTCLRHLLRPLFTYCRIFTISLVSTFSQPLVAITAAAAAVLARLFIFS</sequence>
<evidence type="ECO:0000313" key="3">
    <source>
        <dbReference type="Proteomes" id="UP000030645"/>
    </source>
</evidence>
<proteinExistence type="predicted"/>
<evidence type="ECO:0000313" key="2">
    <source>
        <dbReference type="EMBL" id="EXB37801.1"/>
    </source>
</evidence>
<organism evidence="2 3">
    <name type="scientific">Morus notabilis</name>
    <dbReference type="NCBI Taxonomy" id="981085"/>
    <lineage>
        <taxon>Eukaryota</taxon>
        <taxon>Viridiplantae</taxon>
        <taxon>Streptophyta</taxon>
        <taxon>Embryophyta</taxon>
        <taxon>Tracheophyta</taxon>
        <taxon>Spermatophyta</taxon>
        <taxon>Magnoliopsida</taxon>
        <taxon>eudicotyledons</taxon>
        <taxon>Gunneridae</taxon>
        <taxon>Pentapetalae</taxon>
        <taxon>rosids</taxon>
        <taxon>fabids</taxon>
        <taxon>Rosales</taxon>
        <taxon>Moraceae</taxon>
        <taxon>Moreae</taxon>
        <taxon>Morus</taxon>
    </lineage>
</organism>
<accession>W9QQI6</accession>